<dbReference type="NCBIfam" id="TIGR01777">
    <property type="entry name" value="yfcH"/>
    <property type="match status" value="1"/>
</dbReference>
<organism evidence="4 5">
    <name type="scientific">Hydrogenovibrio thermophilus</name>
    <dbReference type="NCBI Taxonomy" id="265883"/>
    <lineage>
        <taxon>Bacteria</taxon>
        <taxon>Pseudomonadati</taxon>
        <taxon>Pseudomonadota</taxon>
        <taxon>Gammaproteobacteria</taxon>
        <taxon>Thiotrichales</taxon>
        <taxon>Piscirickettsiaceae</taxon>
        <taxon>Hydrogenovibrio</taxon>
    </lineage>
</organism>
<sequence length="285" mass="31436">MRIVILGGTGLVGSYLKPRLEQGGHAVKAYGHEAFDPEFDLASELNGLDCLIQLSGANIGQRWTATHQKRIWSSRVDLNQRLADVLQSLDEPPKRVIAASAIGFYPESDCDHPMDESHTDAGQNAFGDLVQAWEKATQQLAAPERLVTFRFGVVLAAHGGALKKMLPAFKLGLGGPIAGGQQCFSWVHIDDLAQGFLFALDHPEMHGTFNLTSPQPVSQAEFGRQLARQLHRPFWLPVFRWQLWLLLGDGAQVLTVSQAVVPTQLTKAGFRFQYPTLDKALENLF</sequence>
<dbReference type="Gene3D" id="3.40.50.720">
    <property type="entry name" value="NAD(P)-binding Rossmann-like Domain"/>
    <property type="match status" value="1"/>
</dbReference>
<dbReference type="Pfam" id="PF08338">
    <property type="entry name" value="DUF1731"/>
    <property type="match status" value="1"/>
</dbReference>
<dbReference type="PANTHER" id="PTHR11092">
    <property type="entry name" value="SUGAR NUCLEOTIDE EPIMERASE RELATED"/>
    <property type="match status" value="1"/>
</dbReference>
<dbReference type="InterPro" id="IPR013549">
    <property type="entry name" value="DUF1731"/>
</dbReference>
<dbReference type="EMBL" id="CP035033">
    <property type="protein sequence ID" value="QAB14977.1"/>
    <property type="molecule type" value="Genomic_DNA"/>
</dbReference>
<evidence type="ECO:0000256" key="1">
    <source>
        <dbReference type="ARBA" id="ARBA00009353"/>
    </source>
</evidence>
<dbReference type="SUPFAM" id="SSF51735">
    <property type="entry name" value="NAD(P)-binding Rossmann-fold domains"/>
    <property type="match status" value="1"/>
</dbReference>
<proteinExistence type="inferred from homology"/>
<gene>
    <name evidence="4" type="ORF">EPV75_04465</name>
</gene>
<dbReference type="Pfam" id="PF01370">
    <property type="entry name" value="Epimerase"/>
    <property type="match status" value="1"/>
</dbReference>
<evidence type="ECO:0000313" key="4">
    <source>
        <dbReference type="EMBL" id="QAB14977.1"/>
    </source>
</evidence>
<protein>
    <submittedName>
        <fullName evidence="4">TIGR01777 family protein</fullName>
    </submittedName>
</protein>
<dbReference type="PANTHER" id="PTHR11092:SF0">
    <property type="entry name" value="EPIMERASE FAMILY PROTEIN SDR39U1"/>
    <property type="match status" value="1"/>
</dbReference>
<reference evidence="4 5" key="1">
    <citation type="journal article" date="2018" name="Environ. Microbiol.">
        <title>Genomes of ubiquitous marine and hypersaline Hydrogenovibrio, Thiomicrorhabdus and Thiomicrospira spp. encode a diversity of mechanisms to sustain chemolithoautotrophy in heterogeneous environments.</title>
        <authorList>
            <person name="Scott K.M."/>
            <person name="Williams J."/>
            <person name="Porter C.M.B."/>
            <person name="Russel S."/>
            <person name="Harmer T.L."/>
            <person name="Paul J.H."/>
            <person name="Antonen K.M."/>
            <person name="Bridges M.K."/>
            <person name="Camper G.J."/>
            <person name="Campla C.K."/>
            <person name="Casella L.G."/>
            <person name="Chase E."/>
            <person name="Conrad J.W."/>
            <person name="Cruz M.C."/>
            <person name="Dunlap D.S."/>
            <person name="Duran L."/>
            <person name="Fahsbender E.M."/>
            <person name="Goldsmith D.B."/>
            <person name="Keeley R.F."/>
            <person name="Kondoff M.R."/>
            <person name="Kussy B.I."/>
            <person name="Lane M.K."/>
            <person name="Lawler S."/>
            <person name="Leigh B.A."/>
            <person name="Lewis C."/>
            <person name="Lostal L.M."/>
            <person name="Marking D."/>
            <person name="Mancera P.A."/>
            <person name="McClenthan E.C."/>
            <person name="McIntyre E.A."/>
            <person name="Mine J.A."/>
            <person name="Modi S."/>
            <person name="Moore B.D."/>
            <person name="Morgan W.A."/>
            <person name="Nelson K.M."/>
            <person name="Nguyen K.N."/>
            <person name="Ogburn N."/>
            <person name="Parrino D.G."/>
            <person name="Pedapudi A.D."/>
            <person name="Pelham R.P."/>
            <person name="Preece A.M."/>
            <person name="Rampersad E.A."/>
            <person name="Richardson J.C."/>
            <person name="Rodgers C.M."/>
            <person name="Schaffer B.L."/>
            <person name="Sheridan N.E."/>
            <person name="Solone M.R."/>
            <person name="Staley Z.R."/>
            <person name="Tabuchi M."/>
            <person name="Waide R.J."/>
            <person name="Wanjugi P.W."/>
            <person name="Young S."/>
            <person name="Clum A."/>
            <person name="Daum C."/>
            <person name="Huntemann M."/>
            <person name="Ivanova N."/>
            <person name="Kyrpides N."/>
            <person name="Mikhailova N."/>
            <person name="Palaniappan K."/>
            <person name="Pillay M."/>
            <person name="Reddy T.B.K."/>
            <person name="Shapiro N."/>
            <person name="Stamatis D."/>
            <person name="Varghese N."/>
            <person name="Woyke T."/>
            <person name="Boden R."/>
            <person name="Freyermuth S.K."/>
            <person name="Kerfeld C.A."/>
        </authorList>
    </citation>
    <scope>NUCLEOTIDE SEQUENCE [LARGE SCALE GENOMIC DNA]</scope>
    <source>
        <strain evidence="4 5">JR-2</strain>
    </source>
</reference>
<dbReference type="Proteomes" id="UP000285478">
    <property type="component" value="Chromosome"/>
</dbReference>
<name>A0A410H233_9GAMM</name>
<evidence type="ECO:0000313" key="5">
    <source>
        <dbReference type="Proteomes" id="UP000285478"/>
    </source>
</evidence>
<evidence type="ECO:0000259" key="2">
    <source>
        <dbReference type="Pfam" id="PF01370"/>
    </source>
</evidence>
<dbReference type="InterPro" id="IPR001509">
    <property type="entry name" value="Epimerase_deHydtase"/>
</dbReference>
<accession>A0A410H233</accession>
<dbReference type="AlphaFoldDB" id="A0A410H233"/>
<feature type="domain" description="DUF1731" evidence="3">
    <location>
        <begin position="240"/>
        <end position="284"/>
    </location>
</feature>
<dbReference type="KEGG" id="htr:EPV75_04465"/>
<evidence type="ECO:0000259" key="3">
    <source>
        <dbReference type="Pfam" id="PF08338"/>
    </source>
</evidence>
<feature type="domain" description="NAD-dependent epimerase/dehydratase" evidence="2">
    <location>
        <begin position="3"/>
        <end position="205"/>
    </location>
</feature>
<keyword evidence="5" id="KW-1185">Reference proteome</keyword>
<dbReference type="InterPro" id="IPR010099">
    <property type="entry name" value="SDR39U1"/>
</dbReference>
<dbReference type="RefSeq" id="WP_128384594.1">
    <property type="nucleotide sequence ID" value="NZ_CP035033.1"/>
</dbReference>
<dbReference type="InterPro" id="IPR036291">
    <property type="entry name" value="NAD(P)-bd_dom_sf"/>
</dbReference>
<comment type="similarity">
    <text evidence="1">Belongs to the NAD(P)-dependent epimerase/dehydratase family. SDR39U1 subfamily.</text>
</comment>